<dbReference type="Gene3D" id="3.30.360.10">
    <property type="entry name" value="Dihydrodipicolinate Reductase, domain 2"/>
    <property type="match status" value="1"/>
</dbReference>
<organism evidence="3 4">
    <name type="scientific">Handelsmanbacteria sp. (strain RIFCSPLOWO2_12_FULL_64_10)</name>
    <dbReference type="NCBI Taxonomy" id="1817868"/>
    <lineage>
        <taxon>Bacteria</taxon>
        <taxon>Candidatus Handelsmaniibacteriota</taxon>
    </lineage>
</organism>
<dbReference type="AlphaFoldDB" id="A0A1F6D025"/>
<reference evidence="3 4" key="1">
    <citation type="journal article" date="2016" name="Nat. Commun.">
        <title>Thousands of microbial genomes shed light on interconnected biogeochemical processes in an aquifer system.</title>
        <authorList>
            <person name="Anantharaman K."/>
            <person name="Brown C.T."/>
            <person name="Hug L.A."/>
            <person name="Sharon I."/>
            <person name="Castelle C.J."/>
            <person name="Probst A.J."/>
            <person name="Thomas B.C."/>
            <person name="Singh A."/>
            <person name="Wilkins M.J."/>
            <person name="Karaoz U."/>
            <person name="Brodie E.L."/>
            <person name="Williams K.H."/>
            <person name="Hubbard S.S."/>
            <person name="Banfield J.F."/>
        </authorList>
    </citation>
    <scope>NUCLEOTIDE SEQUENCE [LARGE SCALE GENOMIC DNA]</scope>
    <source>
        <strain evidence="4">RIFCSPLOWO2_12_FULL_64_10</strain>
    </source>
</reference>
<dbReference type="InterPro" id="IPR000683">
    <property type="entry name" value="Gfo/Idh/MocA-like_OxRdtase_N"/>
</dbReference>
<dbReference type="PANTHER" id="PTHR43818:SF11">
    <property type="entry name" value="BCDNA.GH03377"/>
    <property type="match status" value="1"/>
</dbReference>
<evidence type="ECO:0000259" key="2">
    <source>
        <dbReference type="Pfam" id="PF01408"/>
    </source>
</evidence>
<proteinExistence type="predicted"/>
<dbReference type="PROSITE" id="PS51257">
    <property type="entry name" value="PROKAR_LIPOPROTEIN"/>
    <property type="match status" value="1"/>
</dbReference>
<keyword evidence="1" id="KW-0560">Oxidoreductase</keyword>
<feature type="domain" description="Gfo/Idh/MocA-like oxidoreductase N-terminal" evidence="2">
    <location>
        <begin position="3"/>
        <end position="120"/>
    </location>
</feature>
<dbReference type="Pfam" id="PF01408">
    <property type="entry name" value="GFO_IDH_MocA"/>
    <property type="match status" value="1"/>
</dbReference>
<name>A0A1F6D025_HANXR</name>
<dbReference type="EMBL" id="MFKF01000103">
    <property type="protein sequence ID" value="OGG54432.1"/>
    <property type="molecule type" value="Genomic_DNA"/>
</dbReference>
<dbReference type="Proteomes" id="UP000178606">
    <property type="component" value="Unassembled WGS sequence"/>
</dbReference>
<sequence length="398" mass="44586">MGIRIGVCGAGAFAACFIPLFRAHPLVEEVSLAEIDPARRAEQAARFGVERTYDSLDALCDSDVDAVALFTQRWLHGPQAVQALRAGKRVYSAVPTAATMEELRTLVETVRETGLMYMLGETSTYYPCNVYCRERFRKGDFGKFVYGEGEYYHDMSHGFYEAYQRSNGAEWRRYAGFPPMLYPTHSVSMVLAVTGARMTQVSCLGYADDHEDGVFRKGVNAWQNVFSNESALFRSSDGGVCRINEFRRVGHFGNSVRLSLYGTEASYEEQANAQVWVTRQKEMIDLSDLLKCRTLRPENRDAHTGEEFYTSMARVHRPGRLPKEFQGLPNGHYGSHQFLADDFVKACVTGRLPPNHIWAAARYCAPGIVAHESAKREGALLKVPDLGEPPEDAAFLEE</sequence>
<comment type="caution">
    <text evidence="3">The sequence shown here is derived from an EMBL/GenBank/DDBJ whole genome shotgun (WGS) entry which is preliminary data.</text>
</comment>
<dbReference type="InterPro" id="IPR036291">
    <property type="entry name" value="NAD(P)-bd_dom_sf"/>
</dbReference>
<dbReference type="SUPFAM" id="SSF55347">
    <property type="entry name" value="Glyceraldehyde-3-phosphate dehydrogenase-like, C-terminal domain"/>
    <property type="match status" value="1"/>
</dbReference>
<evidence type="ECO:0000313" key="3">
    <source>
        <dbReference type="EMBL" id="OGG54432.1"/>
    </source>
</evidence>
<evidence type="ECO:0000313" key="4">
    <source>
        <dbReference type="Proteomes" id="UP000178606"/>
    </source>
</evidence>
<accession>A0A1F6D025</accession>
<gene>
    <name evidence="3" type="ORF">A3F84_06730</name>
</gene>
<dbReference type="PANTHER" id="PTHR43818">
    <property type="entry name" value="BCDNA.GH03377"/>
    <property type="match status" value="1"/>
</dbReference>
<dbReference type="Gene3D" id="3.40.50.720">
    <property type="entry name" value="NAD(P)-binding Rossmann-like Domain"/>
    <property type="match status" value="1"/>
</dbReference>
<dbReference type="SUPFAM" id="SSF51735">
    <property type="entry name" value="NAD(P)-binding Rossmann-fold domains"/>
    <property type="match status" value="1"/>
</dbReference>
<dbReference type="GO" id="GO:0000166">
    <property type="term" value="F:nucleotide binding"/>
    <property type="evidence" value="ECO:0007669"/>
    <property type="project" value="InterPro"/>
</dbReference>
<dbReference type="GO" id="GO:0016491">
    <property type="term" value="F:oxidoreductase activity"/>
    <property type="evidence" value="ECO:0007669"/>
    <property type="project" value="UniProtKB-KW"/>
</dbReference>
<protein>
    <recommendedName>
        <fullName evidence="2">Gfo/Idh/MocA-like oxidoreductase N-terminal domain-containing protein</fullName>
    </recommendedName>
</protein>
<evidence type="ECO:0000256" key="1">
    <source>
        <dbReference type="ARBA" id="ARBA00023002"/>
    </source>
</evidence>
<dbReference type="InterPro" id="IPR050463">
    <property type="entry name" value="Gfo/Idh/MocA_oxidrdct_glycsds"/>
</dbReference>